<dbReference type="InterPro" id="IPR003595">
    <property type="entry name" value="Tyr_Pase_cat"/>
</dbReference>
<dbReference type="GO" id="GO:0004726">
    <property type="term" value="F:non-membrane spanning protein tyrosine phosphatase activity"/>
    <property type="evidence" value="ECO:0007669"/>
    <property type="project" value="InterPro"/>
</dbReference>
<protein>
    <recommendedName>
        <fullName evidence="2">protein-tyrosine-phosphatase</fullName>
        <ecNumber evidence="2">3.1.3.48</ecNumber>
    </recommendedName>
</protein>
<evidence type="ECO:0000256" key="5">
    <source>
        <dbReference type="ARBA" id="ARBA00022801"/>
    </source>
</evidence>
<dbReference type="PANTHER" id="PTHR45983">
    <property type="entry name" value="TYROSINE PHOSPHATSE N18, PUTATIVE-RELATED"/>
    <property type="match status" value="1"/>
</dbReference>
<dbReference type="Proteomes" id="UP000265080">
    <property type="component" value="Chromosome 8"/>
</dbReference>
<feature type="compositionally biased region" description="Polar residues" evidence="8">
    <location>
        <begin position="772"/>
        <end position="781"/>
    </location>
</feature>
<reference evidence="11 12" key="1">
    <citation type="submission" date="2018-03" db="EMBL/GenBank/DDBJ databases">
        <title>Finding Nemo's genes: A chromosome-scale reference assembly of the genome of the orange clownfish Amphiprion percula.</title>
        <authorList>
            <person name="Lehmann R."/>
        </authorList>
    </citation>
    <scope>NUCLEOTIDE SEQUENCE</scope>
</reference>
<dbReference type="PROSITE" id="PS50056">
    <property type="entry name" value="TYR_PHOSPHATASE_2"/>
    <property type="match status" value="1"/>
</dbReference>
<dbReference type="GO" id="GO:0005737">
    <property type="term" value="C:cytoplasm"/>
    <property type="evidence" value="ECO:0007669"/>
    <property type="project" value="UniProtKB-SubCell"/>
</dbReference>
<dbReference type="SMART" id="SM00194">
    <property type="entry name" value="PTPc"/>
    <property type="match status" value="1"/>
</dbReference>
<dbReference type="OMA" id="MSSEWFG"/>
<keyword evidence="12" id="KW-1185">Reference proteome</keyword>
<feature type="compositionally biased region" description="Basic and acidic residues" evidence="8">
    <location>
        <begin position="782"/>
        <end position="791"/>
    </location>
</feature>
<comment type="similarity">
    <text evidence="7">Belongs to the protein-tyrosine phosphatase family. Non-receptor class 4 subfamily.</text>
</comment>
<dbReference type="STRING" id="161767.ENSAPEP00000033962"/>
<dbReference type="GO" id="GO:0005634">
    <property type="term" value="C:nucleus"/>
    <property type="evidence" value="ECO:0007669"/>
    <property type="project" value="TreeGrafter"/>
</dbReference>
<reference evidence="11" key="3">
    <citation type="submission" date="2025-09" db="UniProtKB">
        <authorList>
            <consortium name="Ensembl"/>
        </authorList>
    </citation>
    <scope>IDENTIFICATION</scope>
</reference>
<dbReference type="InterPro" id="IPR000242">
    <property type="entry name" value="PTP_cat"/>
</dbReference>
<dbReference type="GO" id="GO:0050868">
    <property type="term" value="P:negative regulation of T cell activation"/>
    <property type="evidence" value="ECO:0007669"/>
    <property type="project" value="TreeGrafter"/>
</dbReference>
<evidence type="ECO:0000256" key="4">
    <source>
        <dbReference type="ARBA" id="ARBA00022553"/>
    </source>
</evidence>
<sequence>MEQQAWILRGFLAQLERQEAVDKGALNGIAGEFARLKNQSTKYRTDKTYPSKTAEKTENIKKNRYKDILPFDHSRVKLTLTTAKNDTDYINASFIKGVSGSRAYIATQGPLPHTVVDFLRMLWEYNIQVVVMACREFEMGKKKCELYWPQNQQDTFVCKPFTVNCVSEENKGDYLSRTLRLTYRNCSRTLKQLHYVNWPDHGVPDSIPPILDMLHEMRSHQAHDDIPICIHCSAGCGRTGALCAIDYTWNLLMKQMITSDFNIYSLVENMRTQRPSLVQTKEQYELVYRTIKLLFQRYLQSMDAQSCQNKVTMVQSADITESELRDLREEFDLMPQFQHLLDEEREFLPQHLTPLPSASENLIALKTKDLQRDQQQWHLLQTIPKDLAMIQELSEGPRTSPKLVDTNPRAPFVEERMQENNDIPSLNPPPSQAVATAICLMVEDPYFDTPATSPLSEDAPIDPTEDSKQWTISPVVSSPSLFLNDQTLELDSTTSGTIKAHSGEEMPPPLPERTPESYVLAVDAVPSDPSERLSVIIPPNAAAAAVRESGGSPPSPVPPLPERTPESFELAVDQAPVEQKSEVMPTINLSRLGLSSEWSGVSKPAATTYEDETKPFLRSKSLRAKMTFTALLPAKNCDRAPNTTSNFHHCSVPVDPVTPPQLLQTEDRLTPPIPERTPESFILTTEEIHEKPALCPQPLEATKSLPRVGMSSEWDGTCQPKNLFDAVMSRSKSVRAKGSKQVSFTTVEQLAPPPVVTAEGGSVEQHDVNRRPSLNTETSGNKSDKSNDKGMSRTKSLKFFRHKPKPKTAPPPPPAQPGAPSQSNSASSSVFKFGFGIRFGKPKGPRTYPDTWEELTIKRSTVAHPTENKQQAPCYLL</sequence>
<comment type="subcellular location">
    <subcellularLocation>
        <location evidence="1">Cytoplasm</location>
    </subcellularLocation>
</comment>
<evidence type="ECO:0000313" key="12">
    <source>
        <dbReference type="Proteomes" id="UP000265080"/>
    </source>
</evidence>
<dbReference type="Ensembl" id="ENSAPET00000034848.1">
    <property type="protein sequence ID" value="ENSAPEP00000033962.1"/>
    <property type="gene ID" value="ENSAPEG00000024128.1"/>
</dbReference>
<dbReference type="GO" id="GO:0050852">
    <property type="term" value="P:T cell receptor signaling pathway"/>
    <property type="evidence" value="ECO:0007669"/>
    <property type="project" value="TreeGrafter"/>
</dbReference>
<evidence type="ECO:0000259" key="9">
    <source>
        <dbReference type="PROSITE" id="PS50055"/>
    </source>
</evidence>
<keyword evidence="4" id="KW-0597">Phosphoprotein</keyword>
<dbReference type="AlphaFoldDB" id="A0A3P8UF78"/>
<evidence type="ECO:0000259" key="10">
    <source>
        <dbReference type="PROSITE" id="PS50056"/>
    </source>
</evidence>
<dbReference type="PROSITE" id="PS50055">
    <property type="entry name" value="TYR_PHOSPHATASE_PTP"/>
    <property type="match status" value="1"/>
</dbReference>
<feature type="region of interest" description="Disordered" evidence="8">
    <location>
        <begin position="449"/>
        <end position="470"/>
    </location>
</feature>
<keyword evidence="3" id="KW-0963">Cytoplasm</keyword>
<reference evidence="11" key="2">
    <citation type="submission" date="2025-08" db="UniProtKB">
        <authorList>
            <consortium name="Ensembl"/>
        </authorList>
    </citation>
    <scope>IDENTIFICATION</scope>
</reference>
<feature type="region of interest" description="Disordered" evidence="8">
    <location>
        <begin position="753"/>
        <end position="827"/>
    </location>
</feature>
<dbReference type="InterPro" id="IPR029021">
    <property type="entry name" value="Prot-tyrosine_phosphatase-like"/>
</dbReference>
<evidence type="ECO:0000256" key="2">
    <source>
        <dbReference type="ARBA" id="ARBA00013064"/>
    </source>
</evidence>
<dbReference type="SUPFAM" id="SSF52799">
    <property type="entry name" value="(Phosphotyrosine protein) phosphatases II"/>
    <property type="match status" value="1"/>
</dbReference>
<feature type="compositionally biased region" description="Pro residues" evidence="8">
    <location>
        <begin position="807"/>
        <end position="817"/>
    </location>
</feature>
<evidence type="ECO:0000256" key="7">
    <source>
        <dbReference type="ARBA" id="ARBA00034734"/>
    </source>
</evidence>
<dbReference type="PANTHER" id="PTHR45983:SF1">
    <property type="entry name" value="TYROSINE-PROTEIN PHOSPHATASE NON-RECEPTOR TYPE 22"/>
    <property type="match status" value="1"/>
</dbReference>
<dbReference type="Pfam" id="PF00102">
    <property type="entry name" value="Y_phosphatase"/>
    <property type="match status" value="1"/>
</dbReference>
<dbReference type="EC" id="3.1.3.48" evidence="2"/>
<dbReference type="InterPro" id="IPR016130">
    <property type="entry name" value="Tyr_Pase_AS"/>
</dbReference>
<feature type="domain" description="Tyrosine specific protein phosphatases" evidence="10">
    <location>
        <begin position="208"/>
        <end position="285"/>
    </location>
</feature>
<feature type="compositionally biased region" description="Low complexity" evidence="8">
    <location>
        <begin position="818"/>
        <end position="827"/>
    </location>
</feature>
<proteinExistence type="inferred from homology"/>
<dbReference type="InterPro" id="IPR047170">
    <property type="entry name" value="PTN12/18/22"/>
</dbReference>
<dbReference type="PROSITE" id="PS00383">
    <property type="entry name" value="TYR_PHOSPHATASE_1"/>
    <property type="match status" value="1"/>
</dbReference>
<dbReference type="PRINTS" id="PR00700">
    <property type="entry name" value="PRTYPHPHTASE"/>
</dbReference>
<keyword evidence="6" id="KW-0904">Protein phosphatase</keyword>
<organism evidence="11 12">
    <name type="scientific">Amphiprion percula</name>
    <name type="common">Orange clownfish</name>
    <name type="synonym">Lutjanus percula</name>
    <dbReference type="NCBI Taxonomy" id="161767"/>
    <lineage>
        <taxon>Eukaryota</taxon>
        <taxon>Metazoa</taxon>
        <taxon>Chordata</taxon>
        <taxon>Craniata</taxon>
        <taxon>Vertebrata</taxon>
        <taxon>Euteleostomi</taxon>
        <taxon>Actinopterygii</taxon>
        <taxon>Neopterygii</taxon>
        <taxon>Teleostei</taxon>
        <taxon>Neoteleostei</taxon>
        <taxon>Acanthomorphata</taxon>
        <taxon>Ovalentaria</taxon>
        <taxon>Pomacentridae</taxon>
        <taxon>Amphiprion</taxon>
    </lineage>
</organism>
<dbReference type="SMART" id="SM00404">
    <property type="entry name" value="PTPc_motif"/>
    <property type="match status" value="1"/>
</dbReference>
<accession>A0A3P8UF78</accession>
<dbReference type="GeneTree" id="ENSGT00940000167346"/>
<name>A0A3P8UF78_AMPPE</name>
<feature type="compositionally biased region" description="Basic residues" evidence="8">
    <location>
        <begin position="795"/>
        <end position="806"/>
    </location>
</feature>
<dbReference type="InterPro" id="IPR000387">
    <property type="entry name" value="Tyr_Pase_dom"/>
</dbReference>
<evidence type="ECO:0000256" key="3">
    <source>
        <dbReference type="ARBA" id="ARBA00022490"/>
    </source>
</evidence>
<evidence type="ECO:0000256" key="6">
    <source>
        <dbReference type="ARBA" id="ARBA00022912"/>
    </source>
</evidence>
<dbReference type="FunFam" id="3.90.190.10:FF:000045">
    <property type="entry name" value="Tyrosine-protein phosphatase non-receptor type 12"/>
    <property type="match status" value="1"/>
</dbReference>
<dbReference type="Gene3D" id="3.90.190.10">
    <property type="entry name" value="Protein tyrosine phosphatase superfamily"/>
    <property type="match status" value="1"/>
</dbReference>
<feature type="domain" description="Tyrosine-protein phosphatase" evidence="9">
    <location>
        <begin position="29"/>
        <end position="294"/>
    </location>
</feature>
<evidence type="ECO:0000256" key="8">
    <source>
        <dbReference type="SAM" id="MobiDB-lite"/>
    </source>
</evidence>
<evidence type="ECO:0000313" key="11">
    <source>
        <dbReference type="Ensembl" id="ENSAPEP00000033962.1"/>
    </source>
</evidence>
<keyword evidence="5" id="KW-0378">Hydrolase</keyword>
<evidence type="ECO:0000256" key="1">
    <source>
        <dbReference type="ARBA" id="ARBA00004496"/>
    </source>
</evidence>